<feature type="chain" id="PRO_5041903531" evidence="1">
    <location>
        <begin position="30"/>
        <end position="69"/>
    </location>
</feature>
<reference evidence="2" key="1">
    <citation type="journal article" date="2023" name="bioRxiv">
        <title>Improved chromosome-level genome assembly for marigold (Tagetes erecta).</title>
        <authorList>
            <person name="Jiang F."/>
            <person name="Yuan L."/>
            <person name="Wang S."/>
            <person name="Wang H."/>
            <person name="Xu D."/>
            <person name="Wang A."/>
            <person name="Fan W."/>
        </authorList>
    </citation>
    <scope>NUCLEOTIDE SEQUENCE</scope>
    <source>
        <strain evidence="2">WSJ</strain>
        <tissue evidence="2">Leaf</tissue>
    </source>
</reference>
<gene>
    <name evidence="2" type="ORF">QVD17_20194</name>
</gene>
<dbReference type="Proteomes" id="UP001229421">
    <property type="component" value="Unassembled WGS sequence"/>
</dbReference>
<keyword evidence="3" id="KW-1185">Reference proteome</keyword>
<sequence>MWPKHNKKAKHIFFFILFAASTLLNNNLSIETINIPILVSPSILSLHKFNSHLQLNIHPLNFKFTVLVV</sequence>
<evidence type="ECO:0000313" key="2">
    <source>
        <dbReference type="EMBL" id="KAK1424854.1"/>
    </source>
</evidence>
<comment type="caution">
    <text evidence="2">The sequence shown here is derived from an EMBL/GenBank/DDBJ whole genome shotgun (WGS) entry which is preliminary data.</text>
</comment>
<evidence type="ECO:0000256" key="1">
    <source>
        <dbReference type="SAM" id="SignalP"/>
    </source>
</evidence>
<name>A0AAD8KLB2_TARER</name>
<dbReference type="AlphaFoldDB" id="A0AAD8KLB2"/>
<evidence type="ECO:0000313" key="3">
    <source>
        <dbReference type="Proteomes" id="UP001229421"/>
    </source>
</evidence>
<organism evidence="2 3">
    <name type="scientific">Tagetes erecta</name>
    <name type="common">African marigold</name>
    <dbReference type="NCBI Taxonomy" id="13708"/>
    <lineage>
        <taxon>Eukaryota</taxon>
        <taxon>Viridiplantae</taxon>
        <taxon>Streptophyta</taxon>
        <taxon>Embryophyta</taxon>
        <taxon>Tracheophyta</taxon>
        <taxon>Spermatophyta</taxon>
        <taxon>Magnoliopsida</taxon>
        <taxon>eudicotyledons</taxon>
        <taxon>Gunneridae</taxon>
        <taxon>Pentapetalae</taxon>
        <taxon>asterids</taxon>
        <taxon>campanulids</taxon>
        <taxon>Asterales</taxon>
        <taxon>Asteraceae</taxon>
        <taxon>Asteroideae</taxon>
        <taxon>Heliantheae alliance</taxon>
        <taxon>Tageteae</taxon>
        <taxon>Tagetes</taxon>
    </lineage>
</organism>
<feature type="signal peptide" evidence="1">
    <location>
        <begin position="1"/>
        <end position="29"/>
    </location>
</feature>
<dbReference type="EMBL" id="JAUHHV010000005">
    <property type="protein sequence ID" value="KAK1424854.1"/>
    <property type="molecule type" value="Genomic_DNA"/>
</dbReference>
<keyword evidence="1" id="KW-0732">Signal</keyword>
<proteinExistence type="predicted"/>
<accession>A0AAD8KLB2</accession>
<protein>
    <submittedName>
        <fullName evidence="2">Uncharacterized protein</fullName>
    </submittedName>
</protein>